<dbReference type="KEGG" id="vg:40085799"/>
<dbReference type="Proteomes" id="UP000224101">
    <property type="component" value="Segment"/>
</dbReference>
<dbReference type="GeneID" id="40085799"/>
<sequence>MMGKVAVFFTTQGQIVAEIVDVAMVIHDNMQPPTSWTVKNPVLAILNGTGLQFVPLTQTVKEKEFTILARDLMFGGHYTPLDPIANKYKEMFGGVQTYDASALSMLAAR</sequence>
<dbReference type="RefSeq" id="YP_009609714.1">
    <property type="nucleotide sequence ID" value="NC_041997.1"/>
</dbReference>
<organism evidence="1 2">
    <name type="scientific">Acidovorax phage ACP17</name>
    <dbReference type="NCBI Taxonomy" id="2010329"/>
    <lineage>
        <taxon>Viruses</taxon>
        <taxon>Duplodnaviria</taxon>
        <taxon>Heunggongvirae</taxon>
        <taxon>Uroviricota</taxon>
        <taxon>Caudoviricetes</taxon>
        <taxon>Busanvirus</taxon>
        <taxon>Busanvirus ACP17</taxon>
    </lineage>
</organism>
<name>A0A218M2X7_9CAUD</name>
<evidence type="ECO:0000313" key="1">
    <source>
        <dbReference type="EMBL" id="ASD50394.1"/>
    </source>
</evidence>
<proteinExistence type="predicted"/>
<evidence type="ECO:0000313" key="2">
    <source>
        <dbReference type="Proteomes" id="UP000224101"/>
    </source>
</evidence>
<protein>
    <submittedName>
        <fullName evidence="1">Uncharacterized protein</fullName>
    </submittedName>
</protein>
<dbReference type="EMBL" id="KY979132">
    <property type="protein sequence ID" value="ASD50394.1"/>
    <property type="molecule type" value="Genomic_DNA"/>
</dbReference>
<accession>A0A218M2X7</accession>
<reference evidence="1 2" key="1">
    <citation type="submission" date="2017-08" db="EMBL/GenBank/DDBJ databases">
        <title>Characterization and complete genome sequence of novel bacteriophage infecting the causal agent of bacterial fruit blotch, Acidovorax citrulli.</title>
        <authorList>
            <person name="Midani A.R."/>
            <person name="Park S.-H."/>
            <person name="Choi T.-J."/>
        </authorList>
    </citation>
    <scope>NUCLEOTIDE SEQUENCE [LARGE SCALE GENOMIC DNA]</scope>
</reference>
<keyword evidence="2" id="KW-1185">Reference proteome</keyword>
<dbReference type="Gene3D" id="2.30.30.100">
    <property type="match status" value="1"/>
</dbReference>